<protein>
    <submittedName>
        <fullName evidence="2">HPS1</fullName>
    </submittedName>
</protein>
<reference evidence="2 3" key="1">
    <citation type="submission" date="2024-03" db="EMBL/GenBank/DDBJ databases">
        <title>The Acrasis kona genome and developmental transcriptomes reveal deep origins of eukaryotic multicellular pathways.</title>
        <authorList>
            <person name="Sheikh S."/>
            <person name="Fu C.-J."/>
            <person name="Brown M.W."/>
            <person name="Baldauf S.L."/>
        </authorList>
    </citation>
    <scope>NUCLEOTIDE SEQUENCE [LARGE SCALE GENOMIC DNA]</scope>
    <source>
        <strain evidence="2 3">ATCC MYA-3509</strain>
    </source>
</reference>
<evidence type="ECO:0000313" key="2">
    <source>
        <dbReference type="EMBL" id="KAL0487475.1"/>
    </source>
</evidence>
<dbReference type="InterPro" id="IPR026053">
    <property type="entry name" value="HPS1"/>
</dbReference>
<organism evidence="2 3">
    <name type="scientific">Acrasis kona</name>
    <dbReference type="NCBI Taxonomy" id="1008807"/>
    <lineage>
        <taxon>Eukaryota</taxon>
        <taxon>Discoba</taxon>
        <taxon>Heterolobosea</taxon>
        <taxon>Tetramitia</taxon>
        <taxon>Eutetramitia</taxon>
        <taxon>Acrasidae</taxon>
        <taxon>Acrasis</taxon>
    </lineage>
</organism>
<dbReference type="AlphaFoldDB" id="A0AAW2ZDH2"/>
<feature type="region of interest" description="Disordered" evidence="1">
    <location>
        <begin position="247"/>
        <end position="271"/>
    </location>
</feature>
<feature type="compositionally biased region" description="Basic and acidic residues" evidence="1">
    <location>
        <begin position="248"/>
        <end position="260"/>
    </location>
</feature>
<dbReference type="EMBL" id="JAOPGA020001346">
    <property type="protein sequence ID" value="KAL0487475.1"/>
    <property type="molecule type" value="Genomic_DNA"/>
</dbReference>
<dbReference type="PANTHER" id="PTHR12761:SF1">
    <property type="entry name" value="BLOC-3 COMPLEX MEMBER HPS1"/>
    <property type="match status" value="1"/>
</dbReference>
<dbReference type="GO" id="GO:0031085">
    <property type="term" value="C:BLOC-3 complex"/>
    <property type="evidence" value="ECO:0007669"/>
    <property type="project" value="TreeGrafter"/>
</dbReference>
<evidence type="ECO:0000313" key="3">
    <source>
        <dbReference type="Proteomes" id="UP001431209"/>
    </source>
</evidence>
<accession>A0AAW2ZDH2</accession>
<dbReference type="PANTHER" id="PTHR12761">
    <property type="entry name" value="HERMANSKY-PUDLAK SYNDROME PROTEIN 1"/>
    <property type="match status" value="1"/>
</dbReference>
<gene>
    <name evidence="2" type="ORF">AKO1_004156</name>
</gene>
<dbReference type="GO" id="GO:0005085">
    <property type="term" value="F:guanyl-nucleotide exchange factor activity"/>
    <property type="evidence" value="ECO:0007669"/>
    <property type="project" value="TreeGrafter"/>
</dbReference>
<keyword evidence="3" id="KW-1185">Reference proteome</keyword>
<comment type="caution">
    <text evidence="2">The sequence shown here is derived from an EMBL/GenBank/DDBJ whole genome shotgun (WGS) entry which is preliminary data.</text>
</comment>
<name>A0AAW2ZDH2_9EUKA</name>
<dbReference type="Proteomes" id="UP001431209">
    <property type="component" value="Unassembled WGS sequence"/>
</dbReference>
<feature type="compositionally biased region" description="Polar residues" evidence="1">
    <location>
        <begin position="262"/>
        <end position="271"/>
    </location>
</feature>
<evidence type="ECO:0000256" key="1">
    <source>
        <dbReference type="SAM" id="MobiDB-lite"/>
    </source>
</evidence>
<sequence length="510" mass="59012">MKNFMAFQGSVQIYYDMPPFLSLTQDMLDELYDTSCCQILTTSNKKALMRQVGNLHYCVVSEGEENDSETPAALFRQLCLFHDLMCFRVKIVQNQNLLNRAFSRSDIEVQLTPLVNTMQRLLRTHQSMLVQSIEYVHLNSKNSKLCVQVLEDGINEHPYLLHAVLLCGTKLVAVYSKDKTWILLPRDILCLIIYSQSIFYTEEQNVGEDEKSNDVSINEDLFEHNSDVMTDASELTSDVFLDSQSPISREKSFSNKKIEPENNVSPPGSPKPSVNSRFDFLYFHSSNSSHVEQVRCGVYSEYNPETDLTLLLIYDPVNQSQVVRSEEEIEQDNNTIKRQLARTARTIDRDLNITVSSYLKVRAQIHVTMLHYLHHCPGMVHFIYVNRVRNTVIAPRIVSLHTENQQVNEDSMTFDVSTEFIKNKVWDMCYRAQQYRDEGYTEIGICGDGVQYWFKEWLEDETGAELRFCKNNLKFAKAHYELYTMYLPFVSNQAICHYNRVLIGVLNSDS</sequence>
<proteinExistence type="predicted"/>